<feature type="region of interest" description="Disordered" evidence="5">
    <location>
        <begin position="413"/>
        <end position="471"/>
    </location>
</feature>
<accession>A0A2V3IL28</accession>
<proteinExistence type="predicted"/>
<feature type="repeat" description="WD" evidence="3">
    <location>
        <begin position="274"/>
        <end position="308"/>
    </location>
</feature>
<dbReference type="PROSITE" id="PS50082">
    <property type="entry name" value="WD_REPEATS_2"/>
    <property type="match status" value="4"/>
</dbReference>
<evidence type="ECO:0000256" key="3">
    <source>
        <dbReference type="PROSITE-ProRule" id="PRU00221"/>
    </source>
</evidence>
<dbReference type="Proteomes" id="UP000247409">
    <property type="component" value="Unassembled WGS sequence"/>
</dbReference>
<reference evidence="6 7" key="1">
    <citation type="journal article" date="2018" name="Mol. Biol. Evol.">
        <title>Analysis of the draft genome of the red seaweed Gracilariopsis chorda provides insights into genome size evolution in Rhodophyta.</title>
        <authorList>
            <person name="Lee J."/>
            <person name="Yang E.C."/>
            <person name="Graf L."/>
            <person name="Yang J.H."/>
            <person name="Qiu H."/>
            <person name="Zel Zion U."/>
            <person name="Chan C.X."/>
            <person name="Stephens T.G."/>
            <person name="Weber A.P.M."/>
            <person name="Boo G.H."/>
            <person name="Boo S.M."/>
            <person name="Kim K.M."/>
            <person name="Shin Y."/>
            <person name="Jung M."/>
            <person name="Lee S.J."/>
            <person name="Yim H.S."/>
            <person name="Lee J.H."/>
            <person name="Bhattacharya D."/>
            <person name="Yoon H.S."/>
        </authorList>
    </citation>
    <scope>NUCLEOTIDE SEQUENCE [LARGE SCALE GENOMIC DNA]</scope>
    <source>
        <strain evidence="6 7">SKKU-2015</strain>
        <tissue evidence="6">Whole body</tissue>
    </source>
</reference>
<dbReference type="SUPFAM" id="SSF50978">
    <property type="entry name" value="WD40 repeat-like"/>
    <property type="match status" value="1"/>
</dbReference>
<evidence type="ECO:0000256" key="1">
    <source>
        <dbReference type="ARBA" id="ARBA00022574"/>
    </source>
</evidence>
<dbReference type="InterPro" id="IPR001680">
    <property type="entry name" value="WD40_rpt"/>
</dbReference>
<dbReference type="Pfam" id="PF00400">
    <property type="entry name" value="WD40"/>
    <property type="match status" value="3"/>
</dbReference>
<gene>
    <name evidence="6" type="ORF">BWQ96_07502</name>
</gene>
<feature type="compositionally biased region" description="Basic residues" evidence="5">
    <location>
        <begin position="413"/>
        <end position="424"/>
    </location>
</feature>
<dbReference type="PANTHER" id="PTHR19848:SF8">
    <property type="entry name" value="F-BOX AND WD REPEAT DOMAIN CONTAINING 7"/>
    <property type="match status" value="1"/>
</dbReference>
<dbReference type="OrthoDB" id="6262491at2759"/>
<keyword evidence="4" id="KW-0175">Coiled coil</keyword>
<evidence type="ECO:0000313" key="6">
    <source>
        <dbReference type="EMBL" id="PXF42795.1"/>
    </source>
</evidence>
<dbReference type="SMART" id="SM00320">
    <property type="entry name" value="WD40"/>
    <property type="match status" value="7"/>
</dbReference>
<organism evidence="6 7">
    <name type="scientific">Gracilariopsis chorda</name>
    <dbReference type="NCBI Taxonomy" id="448386"/>
    <lineage>
        <taxon>Eukaryota</taxon>
        <taxon>Rhodophyta</taxon>
        <taxon>Florideophyceae</taxon>
        <taxon>Rhodymeniophycidae</taxon>
        <taxon>Gracilariales</taxon>
        <taxon>Gracilariaceae</taxon>
        <taxon>Gracilariopsis</taxon>
    </lineage>
</organism>
<evidence type="ECO:0000256" key="5">
    <source>
        <dbReference type="SAM" id="MobiDB-lite"/>
    </source>
</evidence>
<dbReference type="InterPro" id="IPR015943">
    <property type="entry name" value="WD40/YVTN_repeat-like_dom_sf"/>
</dbReference>
<feature type="repeat" description="WD" evidence="3">
    <location>
        <begin position="521"/>
        <end position="556"/>
    </location>
</feature>
<keyword evidence="7" id="KW-1185">Reference proteome</keyword>
<comment type="caution">
    <text evidence="6">The sequence shown here is derived from an EMBL/GenBank/DDBJ whole genome shotgun (WGS) entry which is preliminary data.</text>
</comment>
<dbReference type="Gene3D" id="2.130.10.10">
    <property type="entry name" value="YVTN repeat-like/Quinoprotein amine dehydrogenase"/>
    <property type="match status" value="2"/>
</dbReference>
<evidence type="ECO:0000313" key="7">
    <source>
        <dbReference type="Proteomes" id="UP000247409"/>
    </source>
</evidence>
<dbReference type="PANTHER" id="PTHR19848">
    <property type="entry name" value="WD40 REPEAT PROTEIN"/>
    <property type="match status" value="1"/>
</dbReference>
<dbReference type="AlphaFoldDB" id="A0A2V3IL28"/>
<dbReference type="STRING" id="448386.A0A2V3IL28"/>
<keyword evidence="2" id="KW-0677">Repeat</keyword>
<sequence length="556" mass="61055">MERNLSSNATPPLETGRGEAFYKKQLEISTREKAQLQERIHELENRNTVLIKSLFELSILPPGSTATNRLPFDVVQALRKLPTTSAEHLSSFSGKGSAYRRSGNTERSLLGLQSSTGIISSANPNYTPFRKRAELIGHNAAIYAIQFSGNGQRLASVSFDKSICVWSVDRFLDSSTYEPCVSISDAHRAPIVAVEWTFDSARIMTGSLDHTVAEWDVDSGGQNAVTRYSCSGLVNAVSVSPANDNLVFFATSKNAVHLIDRRAPTRPVTDPLTLVANESVVNTIHVTLDGNRFITGDHGGAIKSWDLRMVESKDQGGVEKRDAALLDTAFNDENHHPITHVHTCPPTAGEDFGRLMAVNSYDAFLRVYDRGQSLFKGEKPVLRPLHALRSVHNRHWPIKSSFFMGDDYHPSRLARKPMRKKRNRSVSERSSERSPSTDMVRDGGDQNASWDEEDDCYSISSSNEDDEEHQDTELMANTPETTSIGDAIESSLVLASGSADGNVYVFDVGGSAGTGTLVQTLIGHKDIAYSVDFHPCEPILASCSADSKINIWHSAL</sequence>
<keyword evidence="1 3" id="KW-0853">WD repeat</keyword>
<dbReference type="PROSITE" id="PS50294">
    <property type="entry name" value="WD_REPEATS_REGION"/>
    <property type="match status" value="3"/>
</dbReference>
<dbReference type="InterPro" id="IPR036322">
    <property type="entry name" value="WD40_repeat_dom_sf"/>
</dbReference>
<dbReference type="EMBL" id="NBIV01000150">
    <property type="protein sequence ID" value="PXF42795.1"/>
    <property type="molecule type" value="Genomic_DNA"/>
</dbReference>
<feature type="coiled-coil region" evidence="4">
    <location>
        <begin position="19"/>
        <end position="53"/>
    </location>
</feature>
<feature type="repeat" description="WD" evidence="3">
    <location>
        <begin position="184"/>
        <end position="225"/>
    </location>
</feature>
<evidence type="ECO:0000256" key="4">
    <source>
        <dbReference type="SAM" id="Coils"/>
    </source>
</evidence>
<feature type="repeat" description="WD" evidence="3">
    <location>
        <begin position="135"/>
        <end position="169"/>
    </location>
</feature>
<evidence type="ECO:0000256" key="2">
    <source>
        <dbReference type="ARBA" id="ARBA00022737"/>
    </source>
</evidence>
<protein>
    <submittedName>
        <fullName evidence="6">WD repeat-containing protein 5B</fullName>
    </submittedName>
</protein>
<name>A0A2V3IL28_9FLOR</name>